<proteinExistence type="predicted"/>
<evidence type="ECO:0000256" key="5">
    <source>
        <dbReference type="PROSITE-ProRule" id="PRU00339"/>
    </source>
</evidence>
<dbReference type="GO" id="GO:0030313">
    <property type="term" value="C:cell envelope"/>
    <property type="evidence" value="ECO:0007669"/>
    <property type="project" value="UniProtKB-SubCell"/>
</dbReference>
<dbReference type="InterPro" id="IPR017560">
    <property type="entry name" value="Cyt_c_biogenesis_CcmI"/>
</dbReference>
<keyword evidence="3" id="KW-0201">Cytochrome c-type biogenesis</keyword>
<protein>
    <submittedName>
        <fullName evidence="8">C-type cytochrome biogenesis protein CcmI</fullName>
    </submittedName>
</protein>
<dbReference type="Gene3D" id="1.25.40.10">
    <property type="entry name" value="Tetratricopeptide repeat domain"/>
    <property type="match status" value="1"/>
</dbReference>
<keyword evidence="4 5" id="KW-0802">TPR repeat</keyword>
<evidence type="ECO:0000256" key="2">
    <source>
        <dbReference type="ARBA" id="ARBA00022737"/>
    </source>
</evidence>
<dbReference type="PROSITE" id="PS50005">
    <property type="entry name" value="TPR"/>
    <property type="match status" value="1"/>
</dbReference>
<keyword evidence="6" id="KW-1133">Transmembrane helix</keyword>
<accession>A0AAU7F8G5</accession>
<keyword evidence="2" id="KW-0677">Repeat</keyword>
<evidence type="ECO:0000259" key="7">
    <source>
        <dbReference type="Pfam" id="PF23914"/>
    </source>
</evidence>
<dbReference type="InterPro" id="IPR019734">
    <property type="entry name" value="TPR_rpt"/>
</dbReference>
<sequence length="323" mass="34420">MNEFALICAALVVLTLLVLLYPLLRQDKNASTHTDTDTDALRRARYQLHASVVAELQADVATGRLNQAEYAASLAEAEARLIAEVGSSEAAGVAKVGAGSGAAASSTVSSTISSIVKSRPAWLGLIGIGLPLLAALLYVQLGNPAALNPLNRQPAPENGMDAMMGAAKIEGMVKSLEAKMVLEPDNVKGWLMLARSYRTLARYDEAVKAYEKAWPAVQKDAGEMARFAGSLAVRDNSFAGRPTQLLARALEMNASEPDALMLAGSAALQRGDHAAAIQWWEKLLALLEPESEDAQWLREEIRLVKEDAQKAASQPASAHAQKP</sequence>
<feature type="repeat" description="TPR" evidence="5">
    <location>
        <begin position="187"/>
        <end position="220"/>
    </location>
</feature>
<dbReference type="AlphaFoldDB" id="A0AAU7F8G5"/>
<dbReference type="GO" id="GO:0005886">
    <property type="term" value="C:plasma membrane"/>
    <property type="evidence" value="ECO:0007669"/>
    <property type="project" value="TreeGrafter"/>
</dbReference>
<dbReference type="SMART" id="SM00028">
    <property type="entry name" value="TPR"/>
    <property type="match status" value="2"/>
</dbReference>
<dbReference type="InterPro" id="IPR011990">
    <property type="entry name" value="TPR-like_helical_dom_sf"/>
</dbReference>
<evidence type="ECO:0000256" key="3">
    <source>
        <dbReference type="ARBA" id="ARBA00022748"/>
    </source>
</evidence>
<keyword evidence="6" id="KW-0472">Membrane</keyword>
<dbReference type="InterPro" id="IPR056413">
    <property type="entry name" value="TPR_CcmH_CycH"/>
</dbReference>
<feature type="domain" description="Cytochrome c-type biogenesis protein H TPR" evidence="7">
    <location>
        <begin position="170"/>
        <end position="292"/>
    </location>
</feature>
<dbReference type="InterPro" id="IPR051263">
    <property type="entry name" value="C-type_cytochrome_biogenesis"/>
</dbReference>
<dbReference type="RefSeq" id="WP_348944808.1">
    <property type="nucleotide sequence ID" value="NZ_CP157355.1"/>
</dbReference>
<evidence type="ECO:0000313" key="8">
    <source>
        <dbReference type="EMBL" id="XBM00456.1"/>
    </source>
</evidence>
<keyword evidence="6" id="KW-0812">Transmembrane</keyword>
<dbReference type="Pfam" id="PF23914">
    <property type="entry name" value="TPR_CcmH_CycH"/>
    <property type="match status" value="1"/>
</dbReference>
<dbReference type="PANTHER" id="PTHR47870">
    <property type="entry name" value="CYTOCHROME C-TYPE BIOGENESIS PROTEIN CCMH"/>
    <property type="match status" value="1"/>
</dbReference>
<dbReference type="PANTHER" id="PTHR47870:SF4">
    <property type="entry name" value="CYTOCHROME C-TYPE BIOGENESIS PROTEIN CYCH"/>
    <property type="match status" value="1"/>
</dbReference>
<gene>
    <name evidence="8" type="primary">ccmI</name>
    <name evidence="8" type="ORF">ABHF33_15560</name>
</gene>
<dbReference type="EMBL" id="CP157355">
    <property type="protein sequence ID" value="XBM00456.1"/>
    <property type="molecule type" value="Genomic_DNA"/>
</dbReference>
<comment type="subcellular location">
    <subcellularLocation>
        <location evidence="1">Cell envelope</location>
    </subcellularLocation>
</comment>
<dbReference type="KEGG" id="cmav:ABHF33_15560"/>
<dbReference type="GO" id="GO:0017004">
    <property type="term" value="P:cytochrome complex assembly"/>
    <property type="evidence" value="ECO:0007669"/>
    <property type="project" value="UniProtKB-KW"/>
</dbReference>
<reference evidence="8" key="1">
    <citation type="submission" date="2024-05" db="EMBL/GenBank/DDBJ databases">
        <authorList>
            <person name="Yang L."/>
            <person name="Pan L."/>
        </authorList>
    </citation>
    <scope>NUCLEOTIDE SEQUENCE</scope>
    <source>
        <strain evidence="8">FCG-7</strain>
    </source>
</reference>
<name>A0AAU7F8G5_9NEIS</name>
<dbReference type="SUPFAM" id="SSF48452">
    <property type="entry name" value="TPR-like"/>
    <property type="match status" value="1"/>
</dbReference>
<feature type="transmembrane region" description="Helical" evidence="6">
    <location>
        <begin position="121"/>
        <end position="139"/>
    </location>
</feature>
<evidence type="ECO:0000256" key="6">
    <source>
        <dbReference type="SAM" id="Phobius"/>
    </source>
</evidence>
<evidence type="ECO:0000256" key="4">
    <source>
        <dbReference type="ARBA" id="ARBA00022803"/>
    </source>
</evidence>
<organism evidence="8">
    <name type="scientific">Chitinibacter mangrovi</name>
    <dbReference type="NCBI Taxonomy" id="3153927"/>
    <lineage>
        <taxon>Bacteria</taxon>
        <taxon>Pseudomonadati</taxon>
        <taxon>Pseudomonadota</taxon>
        <taxon>Betaproteobacteria</taxon>
        <taxon>Neisseriales</taxon>
        <taxon>Chitinibacteraceae</taxon>
        <taxon>Chitinibacter</taxon>
    </lineage>
</organism>
<evidence type="ECO:0000256" key="1">
    <source>
        <dbReference type="ARBA" id="ARBA00004196"/>
    </source>
</evidence>
<dbReference type="NCBIfam" id="TIGR03142">
    <property type="entry name" value="cytochro_ccmI"/>
    <property type="match status" value="1"/>
</dbReference>